<dbReference type="SUPFAM" id="SSF88946">
    <property type="entry name" value="Sigma2 domain of RNA polymerase sigma factors"/>
    <property type="match status" value="1"/>
</dbReference>
<evidence type="ECO:0000313" key="8">
    <source>
        <dbReference type="Proteomes" id="UP000620266"/>
    </source>
</evidence>
<protein>
    <submittedName>
        <fullName evidence="7">ECF sigma factor FemI</fullName>
    </submittedName>
</protein>
<evidence type="ECO:0000313" key="7">
    <source>
        <dbReference type="EMBL" id="GGC02865.1"/>
    </source>
</evidence>
<evidence type="ECO:0000256" key="1">
    <source>
        <dbReference type="ARBA" id="ARBA00010641"/>
    </source>
</evidence>
<dbReference type="GO" id="GO:0006352">
    <property type="term" value="P:DNA-templated transcription initiation"/>
    <property type="evidence" value="ECO:0007669"/>
    <property type="project" value="InterPro"/>
</dbReference>
<evidence type="ECO:0000259" key="6">
    <source>
        <dbReference type="Pfam" id="PF08281"/>
    </source>
</evidence>
<dbReference type="GO" id="GO:0003677">
    <property type="term" value="F:DNA binding"/>
    <property type="evidence" value="ECO:0007669"/>
    <property type="project" value="InterPro"/>
</dbReference>
<dbReference type="SUPFAM" id="SSF88659">
    <property type="entry name" value="Sigma3 and sigma4 domains of RNA polymerase sigma factors"/>
    <property type="match status" value="1"/>
</dbReference>
<accession>A0A8J2ULP7</accession>
<evidence type="ECO:0000259" key="5">
    <source>
        <dbReference type="Pfam" id="PF04542"/>
    </source>
</evidence>
<dbReference type="InterPro" id="IPR007627">
    <property type="entry name" value="RNA_pol_sigma70_r2"/>
</dbReference>
<dbReference type="Pfam" id="PF04542">
    <property type="entry name" value="Sigma70_r2"/>
    <property type="match status" value="1"/>
</dbReference>
<feature type="domain" description="RNA polymerase sigma factor 70 region 4 type 2" evidence="6">
    <location>
        <begin position="115"/>
        <end position="164"/>
    </location>
</feature>
<dbReference type="AlphaFoldDB" id="A0A8J2ULP7"/>
<dbReference type="Proteomes" id="UP000620266">
    <property type="component" value="Unassembled WGS sequence"/>
</dbReference>
<comment type="caution">
    <text evidence="7">The sequence shown here is derived from an EMBL/GenBank/DDBJ whole genome shotgun (WGS) entry which is preliminary data.</text>
</comment>
<sequence length="185" mass="20610">MMKIGDGACATSVETLYHDNHLWLQGWLRRRLGNAADAADLAHDTFVRLISGSSPGHFNTSAEARGYLRTTAKNLCINLWRRQEIERAWLETLASYPDQAYPSAERQAVVLEALHEIGTMLYALPPKASRAFLLAVACQATDDQVAAELGVSSRMVRKYVAQAMLGCLKLRARQTVAELRQEHEI</sequence>
<dbReference type="Gene3D" id="1.10.1740.10">
    <property type="match status" value="1"/>
</dbReference>
<dbReference type="Pfam" id="PF08281">
    <property type="entry name" value="Sigma70_r4_2"/>
    <property type="match status" value="1"/>
</dbReference>
<keyword evidence="8" id="KW-1185">Reference proteome</keyword>
<dbReference type="Gene3D" id="1.10.10.10">
    <property type="entry name" value="Winged helix-like DNA-binding domain superfamily/Winged helix DNA-binding domain"/>
    <property type="match status" value="1"/>
</dbReference>
<evidence type="ECO:0000256" key="2">
    <source>
        <dbReference type="ARBA" id="ARBA00023015"/>
    </source>
</evidence>
<organism evidence="7 8">
    <name type="scientific">Oxalicibacterium flavum</name>
    <dbReference type="NCBI Taxonomy" id="179467"/>
    <lineage>
        <taxon>Bacteria</taxon>
        <taxon>Pseudomonadati</taxon>
        <taxon>Pseudomonadota</taxon>
        <taxon>Betaproteobacteria</taxon>
        <taxon>Burkholderiales</taxon>
        <taxon>Oxalobacteraceae</taxon>
        <taxon>Oxalicibacterium</taxon>
    </lineage>
</organism>
<dbReference type="InterPro" id="IPR014284">
    <property type="entry name" value="RNA_pol_sigma-70_dom"/>
</dbReference>
<name>A0A8J2ULP7_9BURK</name>
<evidence type="ECO:0000256" key="4">
    <source>
        <dbReference type="ARBA" id="ARBA00023163"/>
    </source>
</evidence>
<dbReference type="NCBIfam" id="TIGR02937">
    <property type="entry name" value="sigma70-ECF"/>
    <property type="match status" value="1"/>
</dbReference>
<evidence type="ECO:0000256" key="3">
    <source>
        <dbReference type="ARBA" id="ARBA00023082"/>
    </source>
</evidence>
<dbReference type="PANTHER" id="PTHR43133:SF63">
    <property type="entry name" value="RNA POLYMERASE SIGMA FACTOR FECI-RELATED"/>
    <property type="match status" value="1"/>
</dbReference>
<feature type="domain" description="RNA polymerase sigma-70 region 2" evidence="5">
    <location>
        <begin position="16"/>
        <end position="83"/>
    </location>
</feature>
<keyword evidence="2" id="KW-0805">Transcription regulation</keyword>
<dbReference type="InterPro" id="IPR036388">
    <property type="entry name" value="WH-like_DNA-bd_sf"/>
</dbReference>
<dbReference type="EMBL" id="BMCG01000002">
    <property type="protein sequence ID" value="GGC02865.1"/>
    <property type="molecule type" value="Genomic_DNA"/>
</dbReference>
<keyword evidence="4" id="KW-0804">Transcription</keyword>
<dbReference type="PANTHER" id="PTHR43133">
    <property type="entry name" value="RNA POLYMERASE ECF-TYPE SIGMA FACTO"/>
    <property type="match status" value="1"/>
</dbReference>
<dbReference type="InterPro" id="IPR039425">
    <property type="entry name" value="RNA_pol_sigma-70-like"/>
</dbReference>
<dbReference type="GO" id="GO:0016987">
    <property type="term" value="F:sigma factor activity"/>
    <property type="evidence" value="ECO:0007669"/>
    <property type="project" value="UniProtKB-KW"/>
</dbReference>
<proteinExistence type="inferred from homology"/>
<comment type="similarity">
    <text evidence="1">Belongs to the sigma-70 factor family. ECF subfamily.</text>
</comment>
<reference evidence="7" key="1">
    <citation type="journal article" date="2014" name="Int. J. Syst. Evol. Microbiol.">
        <title>Complete genome sequence of Corynebacterium casei LMG S-19264T (=DSM 44701T), isolated from a smear-ripened cheese.</title>
        <authorList>
            <consortium name="US DOE Joint Genome Institute (JGI-PGF)"/>
            <person name="Walter F."/>
            <person name="Albersmeier A."/>
            <person name="Kalinowski J."/>
            <person name="Ruckert C."/>
        </authorList>
    </citation>
    <scope>NUCLEOTIDE SEQUENCE</scope>
    <source>
        <strain evidence="7">CCM 7086</strain>
    </source>
</reference>
<gene>
    <name evidence="7" type="primary">femI</name>
    <name evidence="7" type="ORF">GCM10007205_10050</name>
</gene>
<dbReference type="RefSeq" id="WP_229728751.1">
    <property type="nucleotide sequence ID" value="NZ_BMCG01000002.1"/>
</dbReference>
<reference evidence="7" key="2">
    <citation type="submission" date="2020-09" db="EMBL/GenBank/DDBJ databases">
        <authorList>
            <person name="Sun Q."/>
            <person name="Sedlacek I."/>
        </authorList>
    </citation>
    <scope>NUCLEOTIDE SEQUENCE</scope>
    <source>
        <strain evidence="7">CCM 7086</strain>
    </source>
</reference>
<dbReference type="InterPro" id="IPR013325">
    <property type="entry name" value="RNA_pol_sigma_r2"/>
</dbReference>
<keyword evidence="3" id="KW-0731">Sigma factor</keyword>
<dbReference type="InterPro" id="IPR013249">
    <property type="entry name" value="RNA_pol_sigma70_r4_t2"/>
</dbReference>
<dbReference type="InterPro" id="IPR013324">
    <property type="entry name" value="RNA_pol_sigma_r3/r4-like"/>
</dbReference>